<evidence type="ECO:0000256" key="1">
    <source>
        <dbReference type="SAM" id="MobiDB-lite"/>
    </source>
</evidence>
<comment type="caution">
    <text evidence="2">The sequence shown here is derived from an EMBL/GenBank/DDBJ whole genome shotgun (WGS) entry which is preliminary data.</text>
</comment>
<organism evidence="2 3">
    <name type="scientific">Araneus ventricosus</name>
    <name type="common">Orbweaver spider</name>
    <name type="synonym">Epeira ventricosa</name>
    <dbReference type="NCBI Taxonomy" id="182803"/>
    <lineage>
        <taxon>Eukaryota</taxon>
        <taxon>Metazoa</taxon>
        <taxon>Ecdysozoa</taxon>
        <taxon>Arthropoda</taxon>
        <taxon>Chelicerata</taxon>
        <taxon>Arachnida</taxon>
        <taxon>Araneae</taxon>
        <taxon>Araneomorphae</taxon>
        <taxon>Entelegynae</taxon>
        <taxon>Araneoidea</taxon>
        <taxon>Araneidae</taxon>
        <taxon>Araneus</taxon>
    </lineage>
</organism>
<evidence type="ECO:0000313" key="2">
    <source>
        <dbReference type="EMBL" id="GBN82765.1"/>
    </source>
</evidence>
<evidence type="ECO:0000313" key="3">
    <source>
        <dbReference type="Proteomes" id="UP000499080"/>
    </source>
</evidence>
<proteinExistence type="predicted"/>
<dbReference type="AlphaFoldDB" id="A0A4Y2S653"/>
<protein>
    <submittedName>
        <fullName evidence="2">Uncharacterized protein</fullName>
    </submittedName>
</protein>
<dbReference type="EMBL" id="BGPR01019726">
    <property type="protein sequence ID" value="GBN82765.1"/>
    <property type="molecule type" value="Genomic_DNA"/>
</dbReference>
<feature type="compositionally biased region" description="Low complexity" evidence="1">
    <location>
        <begin position="68"/>
        <end position="79"/>
    </location>
</feature>
<sequence length="120" mass="13497">MRGKGRPSPLHNFFHLTSSFHFTKPSAENTLLWWKNLLLNKLARIKIAKLIYFLTENENLIKQQLDATSSTDSDPDFSPSPKPQTDGPRPSKAEVLNLGYAKDQLGVREIKVGNGGHKKI</sequence>
<name>A0A4Y2S653_ARAVE</name>
<feature type="region of interest" description="Disordered" evidence="1">
    <location>
        <begin position="65"/>
        <end position="92"/>
    </location>
</feature>
<dbReference type="Proteomes" id="UP000499080">
    <property type="component" value="Unassembled WGS sequence"/>
</dbReference>
<accession>A0A4Y2S653</accession>
<reference evidence="2 3" key="1">
    <citation type="journal article" date="2019" name="Sci. Rep.">
        <title>Orb-weaving spider Araneus ventricosus genome elucidates the spidroin gene catalogue.</title>
        <authorList>
            <person name="Kono N."/>
            <person name="Nakamura H."/>
            <person name="Ohtoshi R."/>
            <person name="Moran D.A.P."/>
            <person name="Shinohara A."/>
            <person name="Yoshida Y."/>
            <person name="Fujiwara M."/>
            <person name="Mori M."/>
            <person name="Tomita M."/>
            <person name="Arakawa K."/>
        </authorList>
    </citation>
    <scope>NUCLEOTIDE SEQUENCE [LARGE SCALE GENOMIC DNA]</scope>
</reference>
<gene>
    <name evidence="2" type="ORF">AVEN_200382_1</name>
</gene>
<keyword evidence="3" id="KW-1185">Reference proteome</keyword>